<proteinExistence type="inferred from homology"/>
<feature type="transmembrane region" description="Helical" evidence="11">
    <location>
        <begin position="30"/>
        <end position="55"/>
    </location>
</feature>
<dbReference type="PRINTS" id="PR00899">
    <property type="entry name" value="GPCRSTE3"/>
</dbReference>
<accession>A0A8H8CEL1</accession>
<dbReference type="PANTHER" id="PTHR28097:SF1">
    <property type="entry name" value="PHEROMONE A FACTOR RECEPTOR"/>
    <property type="match status" value="1"/>
</dbReference>
<keyword evidence="9" id="KW-0807">Transducer</keyword>
<keyword evidence="7 11" id="KW-0472">Membrane</keyword>
<evidence type="ECO:0000256" key="9">
    <source>
        <dbReference type="ARBA" id="ARBA00023224"/>
    </source>
</evidence>
<evidence type="ECO:0000256" key="10">
    <source>
        <dbReference type="SAM" id="MobiDB-lite"/>
    </source>
</evidence>
<feature type="transmembrane region" description="Helical" evidence="11">
    <location>
        <begin position="111"/>
        <end position="130"/>
    </location>
</feature>
<dbReference type="InterPro" id="IPR001546">
    <property type="entry name" value="GPCR_Pheromne_A_rcpt"/>
</dbReference>
<dbReference type="GO" id="GO:0005886">
    <property type="term" value="C:plasma membrane"/>
    <property type="evidence" value="ECO:0007669"/>
    <property type="project" value="TreeGrafter"/>
</dbReference>
<dbReference type="EMBL" id="JAFIQS010000021">
    <property type="protein sequence ID" value="KAG5162080.1"/>
    <property type="molecule type" value="Genomic_DNA"/>
</dbReference>
<reference evidence="12" key="1">
    <citation type="submission" date="2021-02" db="EMBL/GenBank/DDBJ databases">
        <title>Psilocybe cubensis genome.</title>
        <authorList>
            <person name="Mckernan K.J."/>
            <person name="Crawford S."/>
            <person name="Trippe A."/>
            <person name="Kane L.T."/>
            <person name="Mclaughlin S."/>
        </authorList>
    </citation>
    <scope>NUCLEOTIDE SEQUENCE [LARGE SCALE GENOMIC DNA]</scope>
    <source>
        <strain evidence="12">MGC-MH-2018</strain>
    </source>
</reference>
<evidence type="ECO:0000256" key="1">
    <source>
        <dbReference type="ARBA" id="ARBA00004141"/>
    </source>
</evidence>
<dbReference type="PRINTS" id="PR00900">
    <property type="entry name" value="PHEROMONEAR"/>
</dbReference>
<keyword evidence="4 11" id="KW-0812">Transmembrane</keyword>
<dbReference type="PANTHER" id="PTHR28097">
    <property type="entry name" value="PHEROMONE A FACTOR RECEPTOR"/>
    <property type="match status" value="1"/>
</dbReference>
<evidence type="ECO:0000256" key="4">
    <source>
        <dbReference type="ARBA" id="ARBA00022692"/>
    </source>
</evidence>
<feature type="transmembrane region" description="Helical" evidence="11">
    <location>
        <begin position="267"/>
        <end position="285"/>
    </location>
</feature>
<evidence type="ECO:0000256" key="8">
    <source>
        <dbReference type="ARBA" id="ARBA00023170"/>
    </source>
</evidence>
<dbReference type="InterPro" id="IPR001499">
    <property type="entry name" value="GPCR_STE3"/>
</dbReference>
<evidence type="ECO:0000256" key="6">
    <source>
        <dbReference type="ARBA" id="ARBA00023040"/>
    </source>
</evidence>
<feature type="transmembrane region" description="Helical" evidence="11">
    <location>
        <begin position="6"/>
        <end position="23"/>
    </location>
</feature>
<keyword evidence="5 11" id="KW-1133">Transmembrane helix</keyword>
<dbReference type="Pfam" id="PF02076">
    <property type="entry name" value="STE3"/>
    <property type="match status" value="1"/>
</dbReference>
<comment type="caution">
    <text evidence="12">The sequence shown here is derived from an EMBL/GenBank/DDBJ whole genome shotgun (WGS) entry which is preliminary data.</text>
</comment>
<sequence length="563" mass="62834">MHHPELPVFAFITAFLVLTPLIWHWRSGNVAVIAISLWLFVVDIIYGVNTIVWAGNVNDPMPVWCDITSKIVVGASFALPLATVCICKHLEMVSSSRKVSYDIADRKRRMIFEGIMCFGIPLLFMALHYIVQGHRYDVFEDFGCQATVYISIPAIFIIWFPPLLFSVITLIYAALALNNFIRRRLTFAAHLQNSNSALTTNRYLRLIAMSLTEMAWGTSLTAYNLWNNVSPGLRPWTTWADVHSNFSRVDPFPLSEVPPWFTKTMMLFWWTMPASSIIFFVFFGFGEEALKEYRRIWGWIRRNVFRRPEVEKTKKPFGILSPNSRSPRPLHLLKLRSTLSTSTSSPLSQSFSSHPPHSAFSHLSQSTITLAPSPGPTSFTHKSKFEEATKDTEYTPDAAPPYYASYPPTRTHIAVPIDPLRDTRSIMEPRASLVSSAPDETDTFTISTFSYYGAQPASPSSPTSTIMVPSSPAVVPHSLPPPPRRFPRQAPSSSSVRTAVSNAAPREEADEAQYDASPRPSSLVLCPPSPDGLDERQEIGTLGVPGGSILVTVHRQASLDRGA</sequence>
<name>A0A8H8CEL1_PSICU</name>
<comment type="subcellular location">
    <subcellularLocation>
        <location evidence="1">Membrane</location>
        <topology evidence="1">Multi-pass membrane protein</topology>
    </subcellularLocation>
</comment>
<evidence type="ECO:0008006" key="13">
    <source>
        <dbReference type="Google" id="ProtNLM"/>
    </source>
</evidence>
<organism evidence="12">
    <name type="scientific">Psilocybe cubensis</name>
    <name type="common">Psychedelic mushroom</name>
    <name type="synonym">Stropharia cubensis</name>
    <dbReference type="NCBI Taxonomy" id="181762"/>
    <lineage>
        <taxon>Eukaryota</taxon>
        <taxon>Fungi</taxon>
        <taxon>Dikarya</taxon>
        <taxon>Basidiomycota</taxon>
        <taxon>Agaricomycotina</taxon>
        <taxon>Agaricomycetes</taxon>
        <taxon>Agaricomycetidae</taxon>
        <taxon>Agaricales</taxon>
        <taxon>Agaricineae</taxon>
        <taxon>Strophariaceae</taxon>
        <taxon>Psilocybe</taxon>
    </lineage>
</organism>
<feature type="region of interest" description="Disordered" evidence="10">
    <location>
        <begin position="454"/>
        <end position="541"/>
    </location>
</feature>
<dbReference type="CDD" id="cd14966">
    <property type="entry name" value="7tmD_STE3"/>
    <property type="match status" value="1"/>
</dbReference>
<feature type="compositionally biased region" description="Low complexity" evidence="10">
    <location>
        <begin position="458"/>
        <end position="477"/>
    </location>
</feature>
<evidence type="ECO:0000313" key="12">
    <source>
        <dbReference type="EMBL" id="KAG5162080.1"/>
    </source>
</evidence>
<evidence type="ECO:0000256" key="2">
    <source>
        <dbReference type="ARBA" id="ARBA00011085"/>
    </source>
</evidence>
<gene>
    <name evidence="12" type="ORF">JR316_013000</name>
</gene>
<evidence type="ECO:0000256" key="3">
    <source>
        <dbReference type="ARBA" id="ARBA00022507"/>
    </source>
</evidence>
<comment type="similarity">
    <text evidence="2">Belongs to the G-protein coupled receptor 4 family.</text>
</comment>
<evidence type="ECO:0000256" key="7">
    <source>
        <dbReference type="ARBA" id="ARBA00023136"/>
    </source>
</evidence>
<evidence type="ECO:0000256" key="5">
    <source>
        <dbReference type="ARBA" id="ARBA00022989"/>
    </source>
</evidence>
<keyword evidence="6" id="KW-0297">G-protein coupled receptor</keyword>
<keyword evidence="3" id="KW-0589">Pheromone response</keyword>
<feature type="transmembrane region" description="Helical" evidence="11">
    <location>
        <begin position="150"/>
        <end position="175"/>
    </location>
</feature>
<feature type="transmembrane region" description="Helical" evidence="11">
    <location>
        <begin position="67"/>
        <end position="90"/>
    </location>
</feature>
<keyword evidence="8" id="KW-0675">Receptor</keyword>
<evidence type="ECO:0000256" key="11">
    <source>
        <dbReference type="SAM" id="Phobius"/>
    </source>
</evidence>
<dbReference type="AlphaFoldDB" id="A0A8H8CEL1"/>
<dbReference type="GO" id="GO:0000750">
    <property type="term" value="P:pheromone-dependent signal transduction involved in conjugation with cellular fusion"/>
    <property type="evidence" value="ECO:0007669"/>
    <property type="project" value="TreeGrafter"/>
</dbReference>
<protein>
    <recommendedName>
        <fullName evidence="13">Pheromone receptor</fullName>
    </recommendedName>
</protein>
<dbReference type="GO" id="GO:0004933">
    <property type="term" value="F:mating-type a-factor pheromone receptor activity"/>
    <property type="evidence" value="ECO:0007669"/>
    <property type="project" value="InterPro"/>
</dbReference>